<evidence type="ECO:0000256" key="3">
    <source>
        <dbReference type="ARBA" id="ARBA00022452"/>
    </source>
</evidence>
<dbReference type="AlphaFoldDB" id="A0A1V9F4U9"/>
<keyword evidence="3 7" id="KW-1134">Transmembrane beta strand</keyword>
<dbReference type="InterPro" id="IPR012910">
    <property type="entry name" value="Plug_dom"/>
</dbReference>
<dbReference type="InterPro" id="IPR023997">
    <property type="entry name" value="TonB-dep_OMP_SusC/RagA_CS"/>
</dbReference>
<evidence type="ECO:0000313" key="10">
    <source>
        <dbReference type="EMBL" id="OQP53403.1"/>
    </source>
</evidence>
<feature type="chain" id="PRO_5010711480" description="Secretin/TonB short N-terminal domain-containing protein" evidence="8">
    <location>
        <begin position="22"/>
        <end position="1090"/>
    </location>
</feature>
<keyword evidence="5 7" id="KW-0472">Membrane</keyword>
<dbReference type="Gene3D" id="2.40.170.20">
    <property type="entry name" value="TonB-dependent receptor, beta-barrel domain"/>
    <property type="match status" value="1"/>
</dbReference>
<dbReference type="SUPFAM" id="SSF56935">
    <property type="entry name" value="Porins"/>
    <property type="match status" value="1"/>
</dbReference>
<dbReference type="Gene3D" id="2.170.130.10">
    <property type="entry name" value="TonB-dependent receptor, plug domain"/>
    <property type="match status" value="1"/>
</dbReference>
<feature type="signal peptide" evidence="8">
    <location>
        <begin position="1"/>
        <end position="21"/>
    </location>
</feature>
<dbReference type="RefSeq" id="WP_081197750.1">
    <property type="nucleotide sequence ID" value="NZ_FOCZ01000008.1"/>
</dbReference>
<accession>A0A1V9F4U9</accession>
<evidence type="ECO:0000256" key="7">
    <source>
        <dbReference type="PROSITE-ProRule" id="PRU01360"/>
    </source>
</evidence>
<dbReference type="SUPFAM" id="SSF49464">
    <property type="entry name" value="Carboxypeptidase regulatory domain-like"/>
    <property type="match status" value="1"/>
</dbReference>
<dbReference type="NCBIfam" id="TIGR04056">
    <property type="entry name" value="OMP_RagA_SusC"/>
    <property type="match status" value="1"/>
</dbReference>
<dbReference type="STRING" id="354355.SAMN05660816_04516"/>
<dbReference type="Pfam" id="PF13715">
    <property type="entry name" value="CarbopepD_reg_2"/>
    <property type="match status" value="1"/>
</dbReference>
<evidence type="ECO:0000256" key="2">
    <source>
        <dbReference type="ARBA" id="ARBA00022448"/>
    </source>
</evidence>
<keyword evidence="11" id="KW-1185">Reference proteome</keyword>
<comment type="caution">
    <text evidence="10">The sequence shown here is derived from an EMBL/GenBank/DDBJ whole genome shotgun (WGS) entry which is preliminary data.</text>
</comment>
<dbReference type="NCBIfam" id="TIGR04057">
    <property type="entry name" value="SusC_RagA_signa"/>
    <property type="match status" value="1"/>
</dbReference>
<dbReference type="PROSITE" id="PS52016">
    <property type="entry name" value="TONB_DEPENDENT_REC_3"/>
    <property type="match status" value="1"/>
</dbReference>
<dbReference type="OrthoDB" id="9768177at2"/>
<dbReference type="Gene3D" id="2.60.40.1120">
    <property type="entry name" value="Carboxypeptidase-like, regulatory domain"/>
    <property type="match status" value="1"/>
</dbReference>
<dbReference type="InterPro" id="IPR008969">
    <property type="entry name" value="CarboxyPept-like_regulatory"/>
</dbReference>
<dbReference type="SMART" id="SM00965">
    <property type="entry name" value="STN"/>
    <property type="match status" value="1"/>
</dbReference>
<sequence>MKRIAIILLAVCLMISATGFSQTVTLTGRAMPLSKVFLSIRKQTGINFIFTNELLRDAKPVNIHVNNAPLQEVLRIVFKDQPVTYTMISNIIVIKRKPLTYPAAMIITPPEDDGLMDLRGTVRGRGEALVGASVVLNNTTRGTTTDAKGSFELRSIPRNARLDISYAGYEHTAVDVSGRNALQITLKENDTRLDEAQVIAYGKVSKRFNTGNVTTVKAADIKTHPVTNVLQALQGLVPGLFITQNTGMPGGSFTVQVRGQSGFNENQPLFVIDGVTYPAGARLPLLNMALFGGNPLNYIDPAIIESVEVLKDADATAIYGSRGAYGVVLITTRKGKAGTPHLEVNSYAGVSVRGVSPKLMNTQDYLMLRREAFKNDGATPGAFDYDINGNWDTTRYTNWLDEVMGRQAFTTKTDVNFSGGSGNTNYMIGAGYNKQYGIHHVQGALQNGGLNFNLNTGTANQKFTVSMTSNYSTSVNDMVPYDFSTDLMVVQAPNAPPLFTADGKLNWDEGGGAAAPLYMTDKTVVNTLLTNTMLKYNPFKGFNINLSLGYNHISGRELLAKPTAYFNPNDMPAAQTTSSLEQFSNRIVNADPYISYTGTLFPKGTITLTGGARVQDGLQNSSTITGTGFFSDALLENPAAGNKVTTTYVRTLNKQVGFFARINYMWDQKYILNLNGTRDGSSRFGPNKPFGNFGSIGAAWIFSEEGFIKQHLRFLSFGKLRGSIGVTGGDGIADYQYLDRYQLLPNQYQGSTIAFPLALPNPDLEWELNRKKELGLELGFFKGRIVLEISAYNNKCTNQLVAQQLSSVTGFNLIRLNSPALVQNRGLEIMLTTRNIDTKDFTWKTMFNISWNNNKLISFPGSNDALNEFDGNLVVGKSLGNKRLYKYAGVNPETGSHNFINAKGEQGEFLPFFSPQQLTDEDKTENLDLAPKYIGGLRNSISWKRFTLEFLFTFINRLGLNFQAQQIGMPGAFDNNFPVAALRRWQKKGDVTDVAKASQTILSRISTLTYRASTGAYEPAAYARLRNLYLAYKVDRDWLKKKAGLSGLTIYMQGENLLTISKYKDLDPENLSYSAMAPLKVLTGGINISL</sequence>
<dbReference type="Pfam" id="PF07660">
    <property type="entry name" value="STN"/>
    <property type="match status" value="1"/>
</dbReference>
<dbReference type="InterPro" id="IPR011662">
    <property type="entry name" value="Secretin/TonB_short_N"/>
</dbReference>
<keyword evidence="2 7" id="KW-0813">Transport</keyword>
<comment type="similarity">
    <text evidence="7">Belongs to the TonB-dependent receptor family.</text>
</comment>
<name>A0A1V9F4U9_9BACT</name>
<evidence type="ECO:0000256" key="6">
    <source>
        <dbReference type="ARBA" id="ARBA00023237"/>
    </source>
</evidence>
<evidence type="ECO:0000313" key="11">
    <source>
        <dbReference type="Proteomes" id="UP000192610"/>
    </source>
</evidence>
<comment type="subcellular location">
    <subcellularLocation>
        <location evidence="1 7">Cell outer membrane</location>
        <topology evidence="1 7">Multi-pass membrane protein</topology>
    </subcellularLocation>
</comment>
<evidence type="ECO:0000259" key="9">
    <source>
        <dbReference type="SMART" id="SM00965"/>
    </source>
</evidence>
<evidence type="ECO:0000256" key="5">
    <source>
        <dbReference type="ARBA" id="ARBA00023136"/>
    </source>
</evidence>
<feature type="domain" description="Secretin/TonB short N-terminal" evidence="9">
    <location>
        <begin position="46"/>
        <end position="97"/>
    </location>
</feature>
<dbReference type="InterPro" id="IPR036942">
    <property type="entry name" value="Beta-barrel_TonB_sf"/>
</dbReference>
<dbReference type="Pfam" id="PF07715">
    <property type="entry name" value="Plug"/>
    <property type="match status" value="1"/>
</dbReference>
<evidence type="ECO:0000256" key="4">
    <source>
        <dbReference type="ARBA" id="ARBA00022692"/>
    </source>
</evidence>
<organism evidence="10 11">
    <name type="scientific">Niastella yeongjuensis</name>
    <dbReference type="NCBI Taxonomy" id="354355"/>
    <lineage>
        <taxon>Bacteria</taxon>
        <taxon>Pseudomonadati</taxon>
        <taxon>Bacteroidota</taxon>
        <taxon>Chitinophagia</taxon>
        <taxon>Chitinophagales</taxon>
        <taxon>Chitinophagaceae</taxon>
        <taxon>Niastella</taxon>
    </lineage>
</organism>
<keyword evidence="4 7" id="KW-0812">Transmembrane</keyword>
<evidence type="ECO:0000256" key="8">
    <source>
        <dbReference type="SAM" id="SignalP"/>
    </source>
</evidence>
<dbReference type="InterPro" id="IPR039426">
    <property type="entry name" value="TonB-dep_rcpt-like"/>
</dbReference>
<reference evidence="11" key="1">
    <citation type="submission" date="2016-04" db="EMBL/GenBank/DDBJ databases">
        <authorList>
            <person name="Chen L."/>
            <person name="Zhuang W."/>
            <person name="Wang G."/>
        </authorList>
    </citation>
    <scope>NUCLEOTIDE SEQUENCE [LARGE SCALE GENOMIC DNA]</scope>
    <source>
        <strain evidence="11">17621</strain>
    </source>
</reference>
<dbReference type="Proteomes" id="UP000192610">
    <property type="component" value="Unassembled WGS sequence"/>
</dbReference>
<keyword evidence="8" id="KW-0732">Signal</keyword>
<gene>
    <name evidence="10" type="ORF">A4H97_23425</name>
</gene>
<protein>
    <recommendedName>
        <fullName evidence="9">Secretin/TonB short N-terminal domain-containing protein</fullName>
    </recommendedName>
</protein>
<proteinExistence type="inferred from homology"/>
<evidence type="ECO:0000256" key="1">
    <source>
        <dbReference type="ARBA" id="ARBA00004571"/>
    </source>
</evidence>
<dbReference type="EMBL" id="LVXG01000006">
    <property type="protein sequence ID" value="OQP53403.1"/>
    <property type="molecule type" value="Genomic_DNA"/>
</dbReference>
<dbReference type="GO" id="GO:0009279">
    <property type="term" value="C:cell outer membrane"/>
    <property type="evidence" value="ECO:0007669"/>
    <property type="project" value="UniProtKB-SubCell"/>
</dbReference>
<dbReference type="InterPro" id="IPR037066">
    <property type="entry name" value="Plug_dom_sf"/>
</dbReference>
<keyword evidence="6 7" id="KW-0998">Cell outer membrane</keyword>
<dbReference type="InterPro" id="IPR023996">
    <property type="entry name" value="TonB-dep_OMP_SusC/RagA"/>
</dbReference>